<keyword evidence="3" id="KW-1185">Reference proteome</keyword>
<feature type="transmembrane region" description="Helical" evidence="1">
    <location>
        <begin position="340"/>
        <end position="358"/>
    </location>
</feature>
<feature type="transmembrane region" description="Helical" evidence="1">
    <location>
        <begin position="5"/>
        <end position="26"/>
    </location>
</feature>
<keyword evidence="1" id="KW-0812">Transmembrane</keyword>
<evidence type="ECO:0000313" key="2">
    <source>
        <dbReference type="EMBL" id="MBD2860109.1"/>
    </source>
</evidence>
<dbReference type="Proteomes" id="UP000610558">
    <property type="component" value="Unassembled WGS sequence"/>
</dbReference>
<keyword evidence="1" id="KW-0472">Membrane</keyword>
<evidence type="ECO:0000313" key="3">
    <source>
        <dbReference type="Proteomes" id="UP000610558"/>
    </source>
</evidence>
<name>A0A927C3G8_9GAMM</name>
<dbReference type="EMBL" id="JACXLD010000012">
    <property type="protein sequence ID" value="MBD2860109.1"/>
    <property type="molecule type" value="Genomic_DNA"/>
</dbReference>
<feature type="transmembrane region" description="Helical" evidence="1">
    <location>
        <begin position="266"/>
        <end position="287"/>
    </location>
</feature>
<feature type="transmembrane region" description="Helical" evidence="1">
    <location>
        <begin position="157"/>
        <end position="176"/>
    </location>
</feature>
<proteinExistence type="predicted"/>
<feature type="transmembrane region" description="Helical" evidence="1">
    <location>
        <begin position="307"/>
        <end position="328"/>
    </location>
</feature>
<comment type="caution">
    <text evidence="2">The sequence shown here is derived from an EMBL/GenBank/DDBJ whole genome shotgun (WGS) entry which is preliminary data.</text>
</comment>
<feature type="transmembrane region" description="Helical" evidence="1">
    <location>
        <begin position="103"/>
        <end position="122"/>
    </location>
</feature>
<gene>
    <name evidence="2" type="ORF">IB286_13985</name>
</gene>
<organism evidence="2 3">
    <name type="scientific">Spongiibacter pelagi</name>
    <dbReference type="NCBI Taxonomy" id="2760804"/>
    <lineage>
        <taxon>Bacteria</taxon>
        <taxon>Pseudomonadati</taxon>
        <taxon>Pseudomonadota</taxon>
        <taxon>Gammaproteobacteria</taxon>
        <taxon>Cellvibrionales</taxon>
        <taxon>Spongiibacteraceae</taxon>
        <taxon>Spongiibacter</taxon>
    </lineage>
</organism>
<accession>A0A927C3G8</accession>
<evidence type="ECO:0000256" key="1">
    <source>
        <dbReference type="SAM" id="Phobius"/>
    </source>
</evidence>
<dbReference type="AlphaFoldDB" id="A0A927C3G8"/>
<reference evidence="2" key="1">
    <citation type="submission" date="2020-09" db="EMBL/GenBank/DDBJ databases">
        <authorList>
            <person name="Yoon J.-W."/>
        </authorList>
    </citation>
    <scope>NUCLEOTIDE SEQUENCE</scope>
    <source>
        <strain evidence="2">KMU-158</strain>
    </source>
</reference>
<dbReference type="RefSeq" id="WP_190766583.1">
    <property type="nucleotide sequence ID" value="NZ_JACXLD010000012.1"/>
</dbReference>
<keyword evidence="1" id="KW-1133">Transmembrane helix</keyword>
<feature type="transmembrane region" description="Helical" evidence="1">
    <location>
        <begin position="364"/>
        <end position="382"/>
    </location>
</feature>
<feature type="transmembrane region" description="Helical" evidence="1">
    <location>
        <begin position="70"/>
        <end position="91"/>
    </location>
</feature>
<feature type="transmembrane region" description="Helical" evidence="1">
    <location>
        <begin position="38"/>
        <end position="58"/>
    </location>
</feature>
<sequence length="395" mass="44302">MLKNLFVFSLLGGAGQLVTYFSLIIFSELLSKENFGNYAYLLSIIMIISSVIGCRYEISVIKHGRQNANYKMLPLYISPLVIALSGSILLIFRSILNVDLSDIAVVLVSALGFYLHVWLYSISIVSDEIRSARVAVFLKPVFAAIGQYFSIIYFENIWIGLVAGLYIALIPYRKVVRKLLFPKVKVVCGIIFEQKDVFLFSLPTTILAAVNVQALTIFFGVAYGMESAGYYFLANKLLEAPLRIIQQHLGPMLGRDFCKSQDKISFFIKSALVVFIAVIIYAIFAYIFLTKLPLNKVYPSLENIEPYFIPVLLITIFRFSVSPLVGLLHYDLGSSALRNGITIFFGTIVSLCLSWVGVRDPVQMIWIYTAVIGVSYSIVFGVSMKKVINYYSVNN</sequence>
<protein>
    <submittedName>
        <fullName evidence="2">Uncharacterized protein</fullName>
    </submittedName>
</protein>
<feature type="transmembrane region" description="Helical" evidence="1">
    <location>
        <begin position="197"/>
        <end position="222"/>
    </location>
</feature>